<proteinExistence type="predicted"/>
<dbReference type="EMBL" id="CP010992">
    <property type="protein sequence ID" value="AMO20659.1"/>
    <property type="molecule type" value="Genomic_DNA"/>
</dbReference>
<protein>
    <submittedName>
        <fullName evidence="2">Uncharacterized protein</fullName>
    </submittedName>
</protein>
<accession>A0AAI8CH80</accession>
<name>A0AAI8CH80_9FLAO</name>
<evidence type="ECO:0000313" key="1">
    <source>
        <dbReference type="EMBL" id="AMO20659.1"/>
    </source>
</evidence>
<evidence type="ECO:0000313" key="3">
    <source>
        <dbReference type="Proteomes" id="UP000304840"/>
    </source>
</evidence>
<dbReference type="AlphaFoldDB" id="A0AAI8CH80"/>
<evidence type="ECO:0000313" key="2">
    <source>
        <dbReference type="EMBL" id="AMO20665.1"/>
    </source>
</evidence>
<sequence>MKKIKILILFFLHLGCVDHNNRKDNQIITEKPSDIRSNLIKTVNRPYFLSSIEIKTIQKQDVVFFDDNFIVKKEKEKSVALAKYLVKLSRNDSKCCFKTGYTDFLEFINQKDNLQICLKQKVMIKFLGYKNNNKEMECYFKISSSDDFIYFIIHKNISSNKYLFETADYIKINDKLY</sequence>
<gene>
    <name evidence="1" type="ORF">UN65_10210</name>
    <name evidence="2" type="ORF">UN65_10245</name>
</gene>
<dbReference type="RefSeq" id="WP_138425490.1">
    <property type="nucleotide sequence ID" value="NZ_CP010992.1"/>
</dbReference>
<reference evidence="3" key="1">
    <citation type="submission" date="2016-03" db="EMBL/GenBank/DDBJ databases">
        <title>Flavobacterium columnare strain B185, complete genome.</title>
        <authorList>
            <person name="Sundberg L.-R."/>
            <person name="Papponen P."/>
            <person name="Laanto E."/>
        </authorList>
    </citation>
    <scope>NUCLEOTIDE SEQUENCE [LARGE SCALE GENOMIC DNA]</scope>
    <source>
        <strain evidence="3">B185</strain>
    </source>
</reference>
<reference evidence="2" key="2">
    <citation type="submission" date="2019-05" db="EMBL/GenBank/DDBJ databases">
        <title>Flavobacterium columnare strain B185, complete genome.</title>
        <authorList>
            <person name="Sundberg L.-R."/>
            <person name="Papponen P."/>
            <person name="Laanto E."/>
        </authorList>
    </citation>
    <scope>NUCLEOTIDE SEQUENCE</scope>
    <source>
        <strain evidence="2 3">B185</strain>
    </source>
</reference>
<organism evidence="2 3">
    <name type="scientific">Flavobacterium columnare</name>
    <dbReference type="NCBI Taxonomy" id="996"/>
    <lineage>
        <taxon>Bacteria</taxon>
        <taxon>Pseudomonadati</taxon>
        <taxon>Bacteroidota</taxon>
        <taxon>Flavobacteriia</taxon>
        <taxon>Flavobacteriales</taxon>
        <taxon>Flavobacteriaceae</taxon>
        <taxon>Flavobacterium</taxon>
    </lineage>
</organism>
<dbReference type="Proteomes" id="UP000304840">
    <property type="component" value="Chromosome"/>
</dbReference>
<reference evidence="2 3" key="3">
    <citation type="submission" date="2019-05" db="EMBL/GenBank/DDBJ databases">
        <authorList>
            <person name="Ravantti J.J."/>
        </authorList>
    </citation>
    <scope>NUCLEOTIDE SEQUENCE [LARGE SCALE GENOMIC DNA]</scope>
    <source>
        <strain evidence="2 3">B185</strain>
    </source>
</reference>
<dbReference type="EMBL" id="CP010992">
    <property type="protein sequence ID" value="AMO20665.1"/>
    <property type="molecule type" value="Genomic_DNA"/>
</dbReference>